<proteinExistence type="predicted"/>
<organism evidence="2 3">
    <name type="scientific">Magnetospirillum sulfuroxidans</name>
    <dbReference type="NCBI Taxonomy" id="611300"/>
    <lineage>
        <taxon>Bacteria</taxon>
        <taxon>Pseudomonadati</taxon>
        <taxon>Pseudomonadota</taxon>
        <taxon>Alphaproteobacteria</taxon>
        <taxon>Rhodospirillales</taxon>
        <taxon>Rhodospirillaceae</taxon>
        <taxon>Magnetospirillum</taxon>
    </lineage>
</organism>
<feature type="signal peptide" evidence="1">
    <location>
        <begin position="1"/>
        <end position="20"/>
    </location>
</feature>
<evidence type="ECO:0000313" key="2">
    <source>
        <dbReference type="EMBL" id="MBR9970163.1"/>
    </source>
</evidence>
<gene>
    <name evidence="2" type="ORF">KEC16_00365</name>
</gene>
<protein>
    <submittedName>
        <fullName evidence="2">Lipoprotein</fullName>
    </submittedName>
</protein>
<evidence type="ECO:0000256" key="1">
    <source>
        <dbReference type="SAM" id="SignalP"/>
    </source>
</evidence>
<evidence type="ECO:0000313" key="3">
    <source>
        <dbReference type="Proteomes" id="UP000680714"/>
    </source>
</evidence>
<dbReference type="RefSeq" id="WP_211545677.1">
    <property type="nucleotide sequence ID" value="NZ_JAGTUF010000001.1"/>
</dbReference>
<accession>A0ABS5I8V7</accession>
<dbReference type="Proteomes" id="UP000680714">
    <property type="component" value="Unassembled WGS sequence"/>
</dbReference>
<dbReference type="EMBL" id="JAGTUF010000001">
    <property type="protein sequence ID" value="MBR9970163.1"/>
    <property type="molecule type" value="Genomic_DNA"/>
</dbReference>
<sequence>MKIILAATALLMLAACSAPYETALESRITSRPQAPVTKADAAALAPYESASYFKTK</sequence>
<dbReference type="PROSITE" id="PS51257">
    <property type="entry name" value="PROKAR_LIPOPROTEIN"/>
    <property type="match status" value="1"/>
</dbReference>
<feature type="chain" id="PRO_5045953724" evidence="1">
    <location>
        <begin position="21"/>
        <end position="56"/>
    </location>
</feature>
<comment type="caution">
    <text evidence="2">The sequence shown here is derived from an EMBL/GenBank/DDBJ whole genome shotgun (WGS) entry which is preliminary data.</text>
</comment>
<keyword evidence="2" id="KW-0449">Lipoprotein</keyword>
<keyword evidence="1" id="KW-0732">Signal</keyword>
<reference evidence="2 3" key="1">
    <citation type="submission" date="2021-04" db="EMBL/GenBank/DDBJ databases">
        <title>Magnetospirillum sulfuroxidans sp. nov., a facultative chemolithoautotrophic sulfur-oxidizing alphaproteobacterium isolated from freshwater sediment and proposals for Paramagetospirillum gen. nov., and Magnetospirillaceae fam. nov.</title>
        <authorList>
            <person name="Koziaeva V."/>
            <person name="Geelhoed J.S."/>
            <person name="Sorokin D.Y."/>
            <person name="Grouzdev D.S."/>
        </authorList>
    </citation>
    <scope>NUCLEOTIDE SEQUENCE [LARGE SCALE GENOMIC DNA]</scope>
    <source>
        <strain evidence="2 3">J10</strain>
    </source>
</reference>
<keyword evidence="3" id="KW-1185">Reference proteome</keyword>
<name>A0ABS5I8V7_9PROT</name>